<name>A0A418Y662_9BURK</name>
<dbReference type="OrthoDB" id="8740847at2"/>
<evidence type="ECO:0000313" key="1">
    <source>
        <dbReference type="EMBL" id="RJG22859.1"/>
    </source>
</evidence>
<protein>
    <submittedName>
        <fullName evidence="1">Uncharacterized protein</fullName>
    </submittedName>
</protein>
<dbReference type="AlphaFoldDB" id="A0A418Y662"/>
<dbReference type="EMBL" id="QYUP01000052">
    <property type="protein sequence ID" value="RJG22859.1"/>
    <property type="molecule type" value="Genomic_DNA"/>
</dbReference>
<reference evidence="1 2" key="1">
    <citation type="submission" date="2018-09" db="EMBL/GenBank/DDBJ databases">
        <authorList>
            <person name="Zhu H."/>
        </authorList>
    </citation>
    <scope>NUCLEOTIDE SEQUENCE [LARGE SCALE GENOMIC DNA]</scope>
    <source>
        <strain evidence="1 2">K1S02-61</strain>
    </source>
</reference>
<sequence length="323" mass="35414">MKQAETSAVDFVGIAQHRPRKCPTDPVAGPAGWQEAPAQCVWQGRLQMRRWQVAGAEAPASCVGRPAKWLAWQRHRYGLAPASPGAAWRSAWKSHAVAAGADAGRERIAIVETSGAGWTATEWTWSPSPRPASRAWQQARWDKLVKSASALRGADPAPNDAMLAVWERNLNGRAGEIGADGWRWESDGKCLRLTTLAAADIPLPLPYAREDARLEQRAAMQIRLARRYPSATFVAPFRMLDLQGGGRHAGAKYTAIWTERATVTGQIWIPLKNEERALRAQVVANLPARYDTPAGLAARSNSVRAIEQELASIATIWSATYER</sequence>
<dbReference type="RefSeq" id="WP_119809756.1">
    <property type="nucleotide sequence ID" value="NZ_QYUP01000052.1"/>
</dbReference>
<keyword evidence="2" id="KW-1185">Reference proteome</keyword>
<evidence type="ECO:0000313" key="2">
    <source>
        <dbReference type="Proteomes" id="UP000284006"/>
    </source>
</evidence>
<dbReference type="Proteomes" id="UP000284006">
    <property type="component" value="Unassembled WGS sequence"/>
</dbReference>
<accession>A0A418Y662</accession>
<organism evidence="1 2">
    <name type="scientific">Massilia cavernae</name>
    <dbReference type="NCBI Taxonomy" id="2320864"/>
    <lineage>
        <taxon>Bacteria</taxon>
        <taxon>Pseudomonadati</taxon>
        <taxon>Pseudomonadota</taxon>
        <taxon>Betaproteobacteria</taxon>
        <taxon>Burkholderiales</taxon>
        <taxon>Oxalobacteraceae</taxon>
        <taxon>Telluria group</taxon>
        <taxon>Massilia</taxon>
    </lineage>
</organism>
<comment type="caution">
    <text evidence="1">The sequence shown here is derived from an EMBL/GenBank/DDBJ whole genome shotgun (WGS) entry which is preliminary data.</text>
</comment>
<proteinExistence type="predicted"/>
<gene>
    <name evidence="1" type="ORF">D3872_04985</name>
</gene>